<name>A0A2M7GBB1_9BACT</name>
<dbReference type="AlphaFoldDB" id="A0A2M7GBB1"/>
<proteinExistence type="predicted"/>
<dbReference type="EMBL" id="PFFQ01000004">
    <property type="protein sequence ID" value="PIW19464.1"/>
    <property type="molecule type" value="Genomic_DNA"/>
</dbReference>
<comment type="caution">
    <text evidence="1">The sequence shown here is derived from an EMBL/GenBank/DDBJ whole genome shotgun (WGS) entry which is preliminary data.</text>
</comment>
<reference evidence="1 2" key="1">
    <citation type="submission" date="2017-09" db="EMBL/GenBank/DDBJ databases">
        <title>Depth-based differentiation of microbial function through sediment-hosted aquifers and enrichment of novel symbionts in the deep terrestrial subsurface.</title>
        <authorList>
            <person name="Probst A.J."/>
            <person name="Ladd B."/>
            <person name="Jarett J.K."/>
            <person name="Geller-Mcgrath D.E."/>
            <person name="Sieber C.M."/>
            <person name="Emerson J.B."/>
            <person name="Anantharaman K."/>
            <person name="Thomas B.C."/>
            <person name="Malmstrom R."/>
            <person name="Stieglmeier M."/>
            <person name="Klingl A."/>
            <person name="Woyke T."/>
            <person name="Ryan C.M."/>
            <person name="Banfield J.F."/>
        </authorList>
    </citation>
    <scope>NUCLEOTIDE SEQUENCE [LARGE SCALE GENOMIC DNA]</scope>
    <source>
        <strain evidence="1">CG17_big_fil_post_rev_8_21_14_2_50_48_46</strain>
    </source>
</reference>
<gene>
    <name evidence="1" type="ORF">COW36_01095</name>
</gene>
<sequence length="84" mass="8893">MPESEPYLELEAEQGGGCACCRPSSCGEGLLCFGRAALTQAKEVNRLVEVLKQAGATDADIRLRGAFSLSFETPCFFAGFSALV</sequence>
<evidence type="ECO:0000313" key="1">
    <source>
        <dbReference type="EMBL" id="PIW19464.1"/>
    </source>
</evidence>
<protein>
    <submittedName>
        <fullName evidence="1">Uncharacterized protein</fullName>
    </submittedName>
</protein>
<organism evidence="1 2">
    <name type="scientific">bacterium (Candidatus Blackallbacteria) CG17_big_fil_post_rev_8_21_14_2_50_48_46</name>
    <dbReference type="NCBI Taxonomy" id="2014261"/>
    <lineage>
        <taxon>Bacteria</taxon>
        <taxon>Candidatus Blackallbacteria</taxon>
    </lineage>
</organism>
<dbReference type="Proteomes" id="UP000231019">
    <property type="component" value="Unassembled WGS sequence"/>
</dbReference>
<accession>A0A2M7GBB1</accession>
<evidence type="ECO:0000313" key="2">
    <source>
        <dbReference type="Proteomes" id="UP000231019"/>
    </source>
</evidence>